<comment type="caution">
    <text evidence="3">The sequence shown here is derived from an EMBL/GenBank/DDBJ whole genome shotgun (WGS) entry which is preliminary data.</text>
</comment>
<name>S7ZXH9_DACHA</name>
<dbReference type="AlphaFoldDB" id="S7ZXH9"/>
<evidence type="ECO:0000256" key="1">
    <source>
        <dbReference type="SAM" id="MobiDB-lite"/>
    </source>
</evidence>
<dbReference type="SUPFAM" id="SSF81383">
    <property type="entry name" value="F-box domain"/>
    <property type="match status" value="1"/>
</dbReference>
<evidence type="ECO:0000313" key="4">
    <source>
        <dbReference type="Proteomes" id="UP000015100"/>
    </source>
</evidence>
<reference evidence="3 4" key="1">
    <citation type="journal article" date="2013" name="PLoS Genet.">
        <title>Genomic mechanisms accounting for the adaptation to parasitism in nematode-trapping fungi.</title>
        <authorList>
            <person name="Meerupati T."/>
            <person name="Andersson K.M."/>
            <person name="Friman E."/>
            <person name="Kumar D."/>
            <person name="Tunlid A."/>
            <person name="Ahren D."/>
        </authorList>
    </citation>
    <scope>NUCLEOTIDE SEQUENCE [LARGE SCALE GENOMIC DNA]</scope>
    <source>
        <strain evidence="3 4">CBS 200.50</strain>
    </source>
</reference>
<feature type="region of interest" description="Disordered" evidence="1">
    <location>
        <begin position="1"/>
        <end position="27"/>
    </location>
</feature>
<dbReference type="InterPro" id="IPR001810">
    <property type="entry name" value="F-box_dom"/>
</dbReference>
<keyword evidence="4" id="KW-1185">Reference proteome</keyword>
<sequence>MSAPPSLSDSESWPWGEPVCDEDAANNNNGNIELRRKLRELEIEWNRSVLEKPPTPHAYMFGLRDPNKPKSPCEKLPAELLRPIFEYLRTEDLLTATLTCSSWLAEATPLLYQRFDYTFLIEVHGQIFDLRTYRRVLNQYGVPVNETYSDTAIIYKRYWNLISNTNKGKFVRHVRLLVGQDNKQNFPDIQFYMGRLFANLSTHNLRAIEIGNSSLLDISRFQNLNKLAISVHSLDRGFIELPTLPNLAHIIVAWDLTRLGPTGDNMDFVIAVFCGLVISAPTIRHLEFHSMIYGRPTEVNLNRRISKAVAARSYEARLQLLEKFDNLELPNLEEFGFSDPGHFLRHRIKFLDGSEESFQVFSLFHRFLCRHRDQLKSVKWNAMDSIFDDETSTAFQIPTFRNARSLCLVFPNDLDGQLEDTSFLRYLRKTMDDSEDLENLQLHNAECNEEFTRWAGRDELAMFENVTNLKLTLKVPHGFSLEPNENLVTKLLGGVYNYRDGTYWDFPPFLKKLSINLRNFSAKQDFATSLVTRLDFAILKPKFVNLFHWYKSLKSFKVRIVQTLAAWQGLVMRRLPLQKCALGSDLKKVCIWEVQPIHISNGNGGHLHLEAYDEVVLDEPLLFEEPPYSFTGEDALPWSMNDHCVDAVRQCGAREDPTAGKCRVSLYSKEARSVSYSCSSNFGHSGLTYTRVEDPTTRKPIDSKAEIEHLKRKYLAFARYGVFQPEDFAKINSGEFLLDAPWFQLAYMKAVQEDVLAGWRKKKIPGGKRGDRKKYFFDPGSTWQDDVEFFVAEMVELCENLK</sequence>
<dbReference type="Proteomes" id="UP000015100">
    <property type="component" value="Unassembled WGS sequence"/>
</dbReference>
<feature type="domain" description="F-box" evidence="2">
    <location>
        <begin position="70"/>
        <end position="115"/>
    </location>
</feature>
<accession>S7ZXH9</accession>
<feature type="compositionally biased region" description="Polar residues" evidence="1">
    <location>
        <begin position="1"/>
        <end position="11"/>
    </location>
</feature>
<protein>
    <recommendedName>
        <fullName evidence="2">F-box domain-containing protein</fullName>
    </recommendedName>
</protein>
<dbReference type="OrthoDB" id="10540005at2759"/>
<evidence type="ECO:0000313" key="3">
    <source>
        <dbReference type="EMBL" id="EPS35159.1"/>
    </source>
</evidence>
<evidence type="ECO:0000259" key="2">
    <source>
        <dbReference type="PROSITE" id="PS50181"/>
    </source>
</evidence>
<organism evidence="3 4">
    <name type="scientific">Dactylellina haptotyla (strain CBS 200.50)</name>
    <name type="common">Nematode-trapping fungus</name>
    <name type="synonym">Monacrosporium haptotylum</name>
    <dbReference type="NCBI Taxonomy" id="1284197"/>
    <lineage>
        <taxon>Eukaryota</taxon>
        <taxon>Fungi</taxon>
        <taxon>Dikarya</taxon>
        <taxon>Ascomycota</taxon>
        <taxon>Pezizomycotina</taxon>
        <taxon>Orbiliomycetes</taxon>
        <taxon>Orbiliales</taxon>
        <taxon>Orbiliaceae</taxon>
        <taxon>Dactylellina</taxon>
    </lineage>
</organism>
<dbReference type="PROSITE" id="PS50181">
    <property type="entry name" value="FBOX"/>
    <property type="match status" value="1"/>
</dbReference>
<reference evidence="4" key="2">
    <citation type="submission" date="2013-04" db="EMBL/GenBank/DDBJ databases">
        <title>Genomic mechanisms accounting for the adaptation to parasitism in nematode-trapping fungi.</title>
        <authorList>
            <person name="Ahren D.G."/>
        </authorList>
    </citation>
    <scope>NUCLEOTIDE SEQUENCE [LARGE SCALE GENOMIC DNA]</scope>
    <source>
        <strain evidence="4">CBS 200.50</strain>
    </source>
</reference>
<proteinExistence type="predicted"/>
<gene>
    <name evidence="3" type="ORF">H072_11428</name>
</gene>
<dbReference type="HOGENOM" id="CLU_350900_0_0_1"/>
<dbReference type="Pfam" id="PF12937">
    <property type="entry name" value="F-box-like"/>
    <property type="match status" value="1"/>
</dbReference>
<dbReference type="InterPro" id="IPR036047">
    <property type="entry name" value="F-box-like_dom_sf"/>
</dbReference>
<dbReference type="Gene3D" id="1.20.1280.50">
    <property type="match status" value="1"/>
</dbReference>
<dbReference type="EMBL" id="AQGS01001233">
    <property type="protein sequence ID" value="EPS35159.1"/>
    <property type="molecule type" value="Genomic_DNA"/>
</dbReference>